<evidence type="ECO:0000256" key="5">
    <source>
        <dbReference type="ARBA" id="ARBA00022490"/>
    </source>
</evidence>
<reference evidence="13" key="1">
    <citation type="submission" date="2015-07" db="EMBL/GenBank/DDBJ databases">
        <authorList>
            <consortium name="Consortium for Microbial Forensics and Genomics (microFORGE)"/>
            <person name="Knight B.M."/>
            <person name="Roberts D.P."/>
            <person name="Lin D."/>
            <person name="Hari K."/>
            <person name="Fletcher J."/>
            <person name="Melcher U."/>
            <person name="Blagden T."/>
            <person name="Winegar R.A."/>
        </authorList>
    </citation>
    <scope>NUCLEOTIDE SEQUENCE [LARGE SCALE GENOMIC DNA]</scope>
    <source>
        <strain evidence="13">NRRL B-1447</strain>
    </source>
</reference>
<evidence type="ECO:0000256" key="2">
    <source>
        <dbReference type="ARBA" id="ARBA00005369"/>
    </source>
</evidence>
<evidence type="ECO:0000313" key="13">
    <source>
        <dbReference type="Proteomes" id="UP000037084"/>
    </source>
</evidence>
<dbReference type="GO" id="GO:0004719">
    <property type="term" value="F:protein-L-isoaspartate (D-aspartate) O-methyltransferase activity"/>
    <property type="evidence" value="ECO:0007669"/>
    <property type="project" value="UniProtKB-EC"/>
</dbReference>
<dbReference type="EMBL" id="LGUV01000337">
    <property type="protein sequence ID" value="KOG47444.1"/>
    <property type="molecule type" value="Genomic_DNA"/>
</dbReference>
<evidence type="ECO:0000256" key="7">
    <source>
        <dbReference type="ARBA" id="ARBA00022679"/>
    </source>
</evidence>
<evidence type="ECO:0000256" key="6">
    <source>
        <dbReference type="ARBA" id="ARBA00022603"/>
    </source>
</evidence>
<evidence type="ECO:0000256" key="8">
    <source>
        <dbReference type="ARBA" id="ARBA00022691"/>
    </source>
</evidence>
<keyword evidence="8" id="KW-0949">S-adenosyl-L-methionine</keyword>
<keyword evidence="7 12" id="KW-0808">Transferase</keyword>
<dbReference type="EC" id="2.1.1.77" evidence="3"/>
<dbReference type="Proteomes" id="UP000037084">
    <property type="component" value="Unassembled WGS sequence"/>
</dbReference>
<dbReference type="AlphaFoldDB" id="A0A0L8MAU6"/>
<dbReference type="NCBIfam" id="TIGR04188">
    <property type="entry name" value="methyltr_grsp"/>
    <property type="match status" value="1"/>
</dbReference>
<dbReference type="PANTHER" id="PTHR11579">
    <property type="entry name" value="PROTEIN-L-ISOASPARTATE O-METHYLTRANSFERASE"/>
    <property type="match status" value="1"/>
</dbReference>
<dbReference type="GO" id="GO:0005737">
    <property type="term" value="C:cytoplasm"/>
    <property type="evidence" value="ECO:0007669"/>
    <property type="project" value="UniProtKB-SubCell"/>
</dbReference>
<evidence type="ECO:0000256" key="9">
    <source>
        <dbReference type="ARBA" id="ARBA00030757"/>
    </source>
</evidence>
<keyword evidence="5" id="KW-0963">Cytoplasm</keyword>
<dbReference type="CDD" id="cd02440">
    <property type="entry name" value="AdoMet_MTases"/>
    <property type="match status" value="1"/>
</dbReference>
<dbReference type="OrthoDB" id="5143400at2"/>
<dbReference type="InterPro" id="IPR029063">
    <property type="entry name" value="SAM-dependent_MTases_sf"/>
</dbReference>
<dbReference type="InterPro" id="IPR026448">
    <property type="entry name" value="Methyltr_grasp"/>
</dbReference>
<evidence type="ECO:0000313" key="12">
    <source>
        <dbReference type="EMBL" id="KOG47444.1"/>
    </source>
</evidence>
<dbReference type="SUPFAM" id="SSF53335">
    <property type="entry name" value="S-adenosyl-L-methionine-dependent methyltransferases"/>
    <property type="match status" value="1"/>
</dbReference>
<proteinExistence type="inferred from homology"/>
<dbReference type="PANTHER" id="PTHR11579:SF0">
    <property type="entry name" value="PROTEIN-L-ISOASPARTATE(D-ASPARTATE) O-METHYLTRANSFERASE"/>
    <property type="match status" value="1"/>
</dbReference>
<protein>
    <recommendedName>
        <fullName evidence="4">Protein-L-isoaspartate O-methyltransferase</fullName>
        <ecNumber evidence="3">2.1.1.77</ecNumber>
    </recommendedName>
    <alternativeName>
        <fullName evidence="11">L-isoaspartyl protein carboxyl methyltransferase</fullName>
    </alternativeName>
    <alternativeName>
        <fullName evidence="9">Protein L-isoaspartyl methyltransferase</fullName>
    </alternativeName>
    <alternativeName>
        <fullName evidence="10">Protein-beta-aspartate methyltransferase</fullName>
    </alternativeName>
</protein>
<dbReference type="GO" id="GO:0032259">
    <property type="term" value="P:methylation"/>
    <property type="evidence" value="ECO:0007669"/>
    <property type="project" value="UniProtKB-KW"/>
</dbReference>
<dbReference type="PROSITE" id="PS01279">
    <property type="entry name" value="PCMT"/>
    <property type="match status" value="1"/>
</dbReference>
<comment type="caution">
    <text evidence="12">The sequence shown here is derived from an EMBL/GenBank/DDBJ whole genome shotgun (WGS) entry which is preliminary data.</text>
</comment>
<gene>
    <name evidence="12" type="ORF">ADK75_23415</name>
</gene>
<sequence length="376" mass="41381">MSDAAELRQQLVEQLATAGHLRTAPWRRAVEAVPRHEFLNNGYFERVDAPGRPTAWTPVMPSSPSWLESCYSDRSLVTQIAGTIVPGDLRGEITRLPTSSSTLPSLVVRMLEDLQVEDGHRLLLVGAGTGYSSGLACHRLGSELVVTVEVDPDVAARARNALARCGFAPTVVVGDGLAGWKDAAPYDRIVAYCGTITVPPEWVDQTRPGGIILTTVGGWMYSSELARLKVTEEGTAKGRFLDGRNSFMLARPQTPPPLGLLPDLDQTDERPTILGADALDDWDTRFVAQLAAPRAQRLTLDRDGRTQHVLIDVDAGTWAALHQDEQGRWLVRQGGRDRLWDRIADHVTRWRRDGSPGLERFDISVTPEAQTITWRA</sequence>
<comment type="similarity">
    <text evidence="2">Belongs to the methyltransferase superfamily. L-isoaspartyl/D-aspartyl protein methyltransferase family.</text>
</comment>
<dbReference type="Pfam" id="PF01135">
    <property type="entry name" value="PCMT"/>
    <property type="match status" value="1"/>
</dbReference>
<evidence type="ECO:0000256" key="4">
    <source>
        <dbReference type="ARBA" id="ARBA00013346"/>
    </source>
</evidence>
<dbReference type="InterPro" id="IPR000682">
    <property type="entry name" value="PCMT"/>
</dbReference>
<accession>A0A0L8MAU6</accession>
<name>A0A0L8MAU6_STRVG</name>
<keyword evidence="6 12" id="KW-0489">Methyltransferase</keyword>
<dbReference type="Gene3D" id="3.40.50.150">
    <property type="entry name" value="Vaccinia Virus protein VP39"/>
    <property type="match status" value="1"/>
</dbReference>
<evidence type="ECO:0000256" key="1">
    <source>
        <dbReference type="ARBA" id="ARBA00004496"/>
    </source>
</evidence>
<evidence type="ECO:0000256" key="10">
    <source>
        <dbReference type="ARBA" id="ARBA00031323"/>
    </source>
</evidence>
<evidence type="ECO:0000256" key="3">
    <source>
        <dbReference type="ARBA" id="ARBA00011890"/>
    </source>
</evidence>
<dbReference type="PATRIC" id="fig|1961.12.peg.5259"/>
<evidence type="ECO:0000256" key="11">
    <source>
        <dbReference type="ARBA" id="ARBA00031350"/>
    </source>
</evidence>
<comment type="subcellular location">
    <subcellularLocation>
        <location evidence="1">Cytoplasm</location>
    </subcellularLocation>
</comment>
<dbReference type="RefSeq" id="WP_053173619.1">
    <property type="nucleotide sequence ID" value="NZ_LGUV01000337.1"/>
</dbReference>
<organism evidence="12 13">
    <name type="scientific">Streptomyces virginiae</name>
    <name type="common">Streptomyces cinnamonensis</name>
    <dbReference type="NCBI Taxonomy" id="1961"/>
    <lineage>
        <taxon>Bacteria</taxon>
        <taxon>Bacillati</taxon>
        <taxon>Actinomycetota</taxon>
        <taxon>Actinomycetes</taxon>
        <taxon>Kitasatosporales</taxon>
        <taxon>Streptomycetaceae</taxon>
        <taxon>Streptomyces</taxon>
    </lineage>
</organism>